<protein>
    <submittedName>
        <fullName evidence="1">Uncharacterized protein</fullName>
    </submittedName>
</protein>
<name>A0A6C0JTW2_9ZZZZ</name>
<dbReference type="EMBL" id="MN740699">
    <property type="protein sequence ID" value="QHU08813.1"/>
    <property type="molecule type" value="Genomic_DNA"/>
</dbReference>
<dbReference type="InterPro" id="IPR024401">
    <property type="entry name" value="WYL_prot"/>
</dbReference>
<accession>A0A6C0JTW2</accession>
<reference evidence="1" key="1">
    <citation type="journal article" date="2020" name="Nature">
        <title>Giant virus diversity and host interactions through global metagenomics.</title>
        <authorList>
            <person name="Schulz F."/>
            <person name="Roux S."/>
            <person name="Paez-Espino D."/>
            <person name="Jungbluth S."/>
            <person name="Walsh D.A."/>
            <person name="Denef V.J."/>
            <person name="McMahon K.D."/>
            <person name="Konstantinidis K.T."/>
            <person name="Eloe-Fadrosh E.A."/>
            <person name="Kyrpides N.C."/>
            <person name="Woyke T."/>
        </authorList>
    </citation>
    <scope>NUCLEOTIDE SEQUENCE</scope>
    <source>
        <strain evidence="1">GVMAG-S-1064190-84</strain>
    </source>
</reference>
<organism evidence="1">
    <name type="scientific">viral metagenome</name>
    <dbReference type="NCBI Taxonomy" id="1070528"/>
    <lineage>
        <taxon>unclassified sequences</taxon>
        <taxon>metagenomes</taxon>
        <taxon>organismal metagenomes</taxon>
    </lineage>
</organism>
<evidence type="ECO:0000313" key="1">
    <source>
        <dbReference type="EMBL" id="QHU08813.1"/>
    </source>
</evidence>
<dbReference type="AlphaFoldDB" id="A0A6C0JTW2"/>
<proteinExistence type="predicted"/>
<sequence length="78" mass="8976">MLSELTEKLQKNSVKVVFIKKDGSERKMICTLNEMLIPDSKKPKTKSQIDSTKNILAVFDTEKQDWRSINLSQVKSFS</sequence>
<dbReference type="Pfam" id="PF10902">
    <property type="entry name" value="WYL_2"/>
    <property type="match status" value="1"/>
</dbReference>